<dbReference type="Gene3D" id="3.40.630.10">
    <property type="entry name" value="Zn peptidases"/>
    <property type="match status" value="1"/>
</dbReference>
<proteinExistence type="predicted"/>
<keyword evidence="3" id="KW-0378">Hydrolase</keyword>
<evidence type="ECO:0000259" key="2">
    <source>
        <dbReference type="Pfam" id="PF07687"/>
    </source>
</evidence>
<accession>A0A848BZN8</accession>
<dbReference type="SUPFAM" id="SSF55031">
    <property type="entry name" value="Bacterial exopeptidase dimerisation domain"/>
    <property type="match status" value="1"/>
</dbReference>
<comment type="cofactor">
    <cofactor evidence="1">
        <name>Mn(2+)</name>
        <dbReference type="ChEBI" id="CHEBI:29035"/>
    </cofactor>
    <text evidence="1">The Mn(2+) ion enhances activity.</text>
</comment>
<keyword evidence="1" id="KW-0464">Manganese</keyword>
<dbReference type="PIRSF" id="PIRSF005962">
    <property type="entry name" value="Pept_M20D_amidohydro"/>
    <property type="match status" value="1"/>
</dbReference>
<dbReference type="AlphaFoldDB" id="A0A848BZN8"/>
<dbReference type="Pfam" id="PF01546">
    <property type="entry name" value="Peptidase_M20"/>
    <property type="match status" value="1"/>
</dbReference>
<keyword evidence="1" id="KW-0479">Metal-binding</keyword>
<feature type="binding site" evidence="1">
    <location>
        <position position="139"/>
    </location>
    <ligand>
        <name>Mn(2+)</name>
        <dbReference type="ChEBI" id="CHEBI:29035"/>
        <label>2</label>
    </ligand>
</feature>
<dbReference type="Gene3D" id="3.30.70.360">
    <property type="match status" value="1"/>
</dbReference>
<dbReference type="GO" id="GO:0046872">
    <property type="term" value="F:metal ion binding"/>
    <property type="evidence" value="ECO:0007669"/>
    <property type="project" value="UniProtKB-KW"/>
</dbReference>
<comment type="caution">
    <text evidence="3">The sequence shown here is derived from an EMBL/GenBank/DDBJ whole genome shotgun (WGS) entry which is preliminary data.</text>
</comment>
<dbReference type="PANTHER" id="PTHR11014">
    <property type="entry name" value="PEPTIDASE M20 FAMILY MEMBER"/>
    <property type="match status" value="1"/>
</dbReference>
<organism evidence="3 4">
    <name type="scientific">Megasphaera hexanoica</name>
    <dbReference type="NCBI Taxonomy" id="1675036"/>
    <lineage>
        <taxon>Bacteria</taxon>
        <taxon>Bacillati</taxon>
        <taxon>Bacillota</taxon>
        <taxon>Negativicutes</taxon>
        <taxon>Veillonellales</taxon>
        <taxon>Veillonellaceae</taxon>
        <taxon>Megasphaera</taxon>
    </lineage>
</organism>
<evidence type="ECO:0000256" key="1">
    <source>
        <dbReference type="PIRSR" id="PIRSR005962-1"/>
    </source>
</evidence>
<dbReference type="InterPro" id="IPR011650">
    <property type="entry name" value="Peptidase_M20_dimer"/>
</dbReference>
<name>A0A848BZN8_9FIRM</name>
<dbReference type="InterPro" id="IPR002933">
    <property type="entry name" value="Peptidase_M20"/>
</dbReference>
<dbReference type="InterPro" id="IPR036264">
    <property type="entry name" value="Bact_exopeptidase_dim_dom"/>
</dbReference>
<dbReference type="GO" id="GO:0016787">
    <property type="term" value="F:hydrolase activity"/>
    <property type="evidence" value="ECO:0007669"/>
    <property type="project" value="UniProtKB-KW"/>
</dbReference>
<gene>
    <name evidence="3" type="ORF">HF872_04090</name>
</gene>
<dbReference type="EMBL" id="JABAFG010000005">
    <property type="protein sequence ID" value="NME27803.1"/>
    <property type="molecule type" value="Genomic_DNA"/>
</dbReference>
<reference evidence="3 4" key="1">
    <citation type="submission" date="2020-04" db="EMBL/GenBank/DDBJ databases">
        <authorList>
            <person name="Hitch T.C.A."/>
            <person name="Wylensek D."/>
            <person name="Clavel T."/>
        </authorList>
    </citation>
    <scope>NUCLEOTIDE SEQUENCE [LARGE SCALE GENOMIC DNA]</scope>
    <source>
        <strain evidence="3 4">Oil-RF-744-FAT-WT-6-1</strain>
    </source>
</reference>
<dbReference type="SUPFAM" id="SSF53187">
    <property type="entry name" value="Zn-dependent exopeptidases"/>
    <property type="match status" value="1"/>
</dbReference>
<evidence type="ECO:0000313" key="4">
    <source>
        <dbReference type="Proteomes" id="UP000591071"/>
    </source>
</evidence>
<evidence type="ECO:0000313" key="3">
    <source>
        <dbReference type="EMBL" id="NME27803.1"/>
    </source>
</evidence>
<dbReference type="PANTHER" id="PTHR11014:SF63">
    <property type="entry name" value="METALLOPEPTIDASE, PUTATIVE (AFU_ORTHOLOGUE AFUA_6G09600)-RELATED"/>
    <property type="match status" value="1"/>
</dbReference>
<feature type="binding site" evidence="1">
    <location>
        <position position="364"/>
    </location>
    <ligand>
        <name>Mn(2+)</name>
        <dbReference type="ChEBI" id="CHEBI:29035"/>
        <label>2</label>
    </ligand>
</feature>
<feature type="binding site" evidence="1">
    <location>
        <position position="105"/>
    </location>
    <ligand>
        <name>Mn(2+)</name>
        <dbReference type="ChEBI" id="CHEBI:29035"/>
        <label>2</label>
    </ligand>
</feature>
<dbReference type="NCBIfam" id="TIGR01891">
    <property type="entry name" value="amidohydrolases"/>
    <property type="match status" value="1"/>
</dbReference>
<feature type="binding site" evidence="1">
    <location>
        <position position="103"/>
    </location>
    <ligand>
        <name>Mn(2+)</name>
        <dbReference type="ChEBI" id="CHEBI:29035"/>
        <label>2</label>
    </ligand>
</feature>
<protein>
    <submittedName>
        <fullName evidence="3">Amidohydrolase</fullName>
    </submittedName>
</protein>
<dbReference type="Pfam" id="PF07687">
    <property type="entry name" value="M20_dimer"/>
    <property type="match status" value="1"/>
</dbReference>
<feature type="binding site" evidence="1">
    <location>
        <position position="164"/>
    </location>
    <ligand>
        <name>Mn(2+)</name>
        <dbReference type="ChEBI" id="CHEBI:29035"/>
        <label>2</label>
    </ligand>
</feature>
<dbReference type="InterPro" id="IPR017439">
    <property type="entry name" value="Amidohydrolase"/>
</dbReference>
<dbReference type="RefSeq" id="WP_170087326.1">
    <property type="nucleotide sequence ID" value="NZ_JABAFG010000005.1"/>
</dbReference>
<feature type="domain" description="Peptidase M20 dimerisation" evidence="2">
    <location>
        <begin position="187"/>
        <end position="285"/>
    </location>
</feature>
<dbReference type="Proteomes" id="UP000591071">
    <property type="component" value="Unassembled WGS sequence"/>
</dbReference>
<sequence length="395" mass="42400">MSGTMKKLAAAYAAEVIKNRRYLHAHPELSFHETNTAQWIRDHLAAIGIPTLSGITGNSTVGVLKGTQPGPSIGFRADIDALGLTEMNDLPYKSTHPGTMHACGHDAHTAVLMAMAEIFASHRELVHGTIYFVFQQGEEFLPGGAQQLVKDGIMDRIDYMFAWHAAALEKVGTVDVADGVREAAVGTYDIKITGKGGHGGFPHKANNPVIPAAELVSAINLIPALKCDPLENCTVSVSYFQCGVDGVANVIPERVSMGGNARVLNTDLRDFVMKEIERLAKAICAAHQCQCDVSLVYGYPANTIDATCNDIFRKAAASMGLTVLDNPPVLGAEDFAYYAQKKPAGIAKLGMADPTGAIAPTSHHNPCFYIDDEKGLPLALEYMLTVYETALQELM</sequence>